<reference evidence="2" key="2">
    <citation type="submission" date="2020-09" db="EMBL/GenBank/DDBJ databases">
        <authorList>
            <person name="Sun Q."/>
            <person name="Zhou Y."/>
        </authorList>
    </citation>
    <scope>NUCLEOTIDE SEQUENCE</scope>
    <source>
        <strain evidence="2">CGMCC 1.15425</strain>
    </source>
</reference>
<evidence type="ECO:0000256" key="1">
    <source>
        <dbReference type="SAM" id="Phobius"/>
    </source>
</evidence>
<reference evidence="2" key="1">
    <citation type="journal article" date="2014" name="Int. J. Syst. Evol. Microbiol.">
        <title>Complete genome sequence of Corynebacterium casei LMG S-19264T (=DSM 44701T), isolated from a smear-ripened cheese.</title>
        <authorList>
            <consortium name="US DOE Joint Genome Institute (JGI-PGF)"/>
            <person name="Walter F."/>
            <person name="Albersmeier A."/>
            <person name="Kalinowski J."/>
            <person name="Ruckert C."/>
        </authorList>
    </citation>
    <scope>NUCLEOTIDE SEQUENCE</scope>
    <source>
        <strain evidence="2">CGMCC 1.15425</strain>
    </source>
</reference>
<comment type="caution">
    <text evidence="2">The sequence shown here is derived from an EMBL/GenBank/DDBJ whole genome shotgun (WGS) entry which is preliminary data.</text>
</comment>
<keyword evidence="3" id="KW-1185">Reference proteome</keyword>
<evidence type="ECO:0000313" key="2">
    <source>
        <dbReference type="EMBL" id="GGG59191.1"/>
    </source>
</evidence>
<dbReference type="OrthoDB" id="7068201at2"/>
<evidence type="ECO:0008006" key="4">
    <source>
        <dbReference type="Google" id="ProtNLM"/>
    </source>
</evidence>
<feature type="transmembrane region" description="Helical" evidence="1">
    <location>
        <begin position="6"/>
        <end position="24"/>
    </location>
</feature>
<proteinExistence type="predicted"/>
<keyword evidence="1" id="KW-0472">Membrane</keyword>
<sequence>MLQTIVIILLVAILITLAAGFIFFYQDRGRSKRVMYALGTRVTLAFILILVVSYGLYTGEFNLSTPWNP</sequence>
<protein>
    <recommendedName>
        <fullName evidence="4">DUF2909 domain-containing protein</fullName>
    </recommendedName>
</protein>
<keyword evidence="1" id="KW-1133">Transmembrane helix</keyword>
<dbReference type="Proteomes" id="UP000627715">
    <property type="component" value="Unassembled WGS sequence"/>
</dbReference>
<gene>
    <name evidence="2" type="ORF">GCM10011403_15730</name>
</gene>
<evidence type="ECO:0000313" key="3">
    <source>
        <dbReference type="Proteomes" id="UP000627715"/>
    </source>
</evidence>
<name>A0A917GXF0_9GAMM</name>
<dbReference type="RefSeq" id="WP_068812326.1">
    <property type="nucleotide sequence ID" value="NZ_BMIY01000006.1"/>
</dbReference>
<dbReference type="InterPro" id="IPR021313">
    <property type="entry name" value="DUF2909"/>
</dbReference>
<dbReference type="AlphaFoldDB" id="A0A917GXF0"/>
<dbReference type="Pfam" id="PF11137">
    <property type="entry name" value="DUF2909"/>
    <property type="match status" value="1"/>
</dbReference>
<accession>A0A917GXF0</accession>
<keyword evidence="1" id="KW-0812">Transmembrane</keyword>
<dbReference type="EMBL" id="BMIY01000006">
    <property type="protein sequence ID" value="GGG59191.1"/>
    <property type="molecule type" value="Genomic_DNA"/>
</dbReference>
<feature type="transmembrane region" description="Helical" evidence="1">
    <location>
        <begin position="36"/>
        <end position="57"/>
    </location>
</feature>
<organism evidence="2 3">
    <name type="scientific">Pseudohongiella nitratireducens</name>
    <dbReference type="NCBI Taxonomy" id="1768907"/>
    <lineage>
        <taxon>Bacteria</taxon>
        <taxon>Pseudomonadati</taxon>
        <taxon>Pseudomonadota</taxon>
        <taxon>Gammaproteobacteria</taxon>
        <taxon>Pseudomonadales</taxon>
        <taxon>Pseudohongiellaceae</taxon>
        <taxon>Pseudohongiella</taxon>
    </lineage>
</organism>